<feature type="compositionally biased region" description="Basic and acidic residues" evidence="1">
    <location>
        <begin position="235"/>
        <end position="246"/>
    </location>
</feature>
<proteinExistence type="predicted"/>
<name>A0A2Z7CHY5_9LAMI</name>
<feature type="region of interest" description="Disordered" evidence="1">
    <location>
        <begin position="859"/>
        <end position="884"/>
    </location>
</feature>
<accession>A0A2Z7CHY5</accession>
<protein>
    <submittedName>
        <fullName evidence="2">Dystroglycan-like</fullName>
    </submittedName>
</protein>
<evidence type="ECO:0000313" key="2">
    <source>
        <dbReference type="EMBL" id="KZV46538.1"/>
    </source>
</evidence>
<feature type="compositionally biased region" description="Basic and acidic residues" evidence="1">
    <location>
        <begin position="214"/>
        <end position="226"/>
    </location>
</feature>
<reference evidence="2 3" key="1">
    <citation type="journal article" date="2015" name="Proc. Natl. Acad. Sci. U.S.A.">
        <title>The resurrection genome of Boea hygrometrica: A blueprint for survival of dehydration.</title>
        <authorList>
            <person name="Xiao L."/>
            <person name="Yang G."/>
            <person name="Zhang L."/>
            <person name="Yang X."/>
            <person name="Zhao S."/>
            <person name="Ji Z."/>
            <person name="Zhou Q."/>
            <person name="Hu M."/>
            <person name="Wang Y."/>
            <person name="Chen M."/>
            <person name="Xu Y."/>
            <person name="Jin H."/>
            <person name="Xiao X."/>
            <person name="Hu G."/>
            <person name="Bao F."/>
            <person name="Hu Y."/>
            <person name="Wan P."/>
            <person name="Li L."/>
            <person name="Deng X."/>
            <person name="Kuang T."/>
            <person name="Xiang C."/>
            <person name="Zhu J.K."/>
            <person name="Oliver M.J."/>
            <person name="He Y."/>
        </authorList>
    </citation>
    <scope>NUCLEOTIDE SEQUENCE [LARGE SCALE GENOMIC DNA]</scope>
    <source>
        <strain evidence="3">cv. XS01</strain>
    </source>
</reference>
<evidence type="ECO:0000313" key="3">
    <source>
        <dbReference type="Proteomes" id="UP000250235"/>
    </source>
</evidence>
<feature type="compositionally biased region" description="Polar residues" evidence="1">
    <location>
        <begin position="864"/>
        <end position="884"/>
    </location>
</feature>
<organism evidence="2 3">
    <name type="scientific">Dorcoceras hygrometricum</name>
    <dbReference type="NCBI Taxonomy" id="472368"/>
    <lineage>
        <taxon>Eukaryota</taxon>
        <taxon>Viridiplantae</taxon>
        <taxon>Streptophyta</taxon>
        <taxon>Embryophyta</taxon>
        <taxon>Tracheophyta</taxon>
        <taxon>Spermatophyta</taxon>
        <taxon>Magnoliopsida</taxon>
        <taxon>eudicotyledons</taxon>
        <taxon>Gunneridae</taxon>
        <taxon>Pentapetalae</taxon>
        <taxon>asterids</taxon>
        <taxon>lamiids</taxon>
        <taxon>Lamiales</taxon>
        <taxon>Gesneriaceae</taxon>
        <taxon>Didymocarpoideae</taxon>
        <taxon>Trichosporeae</taxon>
        <taxon>Loxocarpinae</taxon>
        <taxon>Dorcoceras</taxon>
    </lineage>
</organism>
<gene>
    <name evidence="2" type="ORF">F511_42867</name>
</gene>
<keyword evidence="3" id="KW-1185">Reference proteome</keyword>
<dbReference type="EMBL" id="KQ995617">
    <property type="protein sequence ID" value="KZV46538.1"/>
    <property type="molecule type" value="Genomic_DNA"/>
</dbReference>
<evidence type="ECO:0000256" key="1">
    <source>
        <dbReference type="SAM" id="MobiDB-lite"/>
    </source>
</evidence>
<feature type="region of interest" description="Disordered" evidence="1">
    <location>
        <begin position="909"/>
        <end position="929"/>
    </location>
</feature>
<dbReference type="Proteomes" id="UP000250235">
    <property type="component" value="Unassembled WGS sequence"/>
</dbReference>
<sequence>MASAYYSNTVHIDFASVLAMENPGIVSVLNALMASGLEGFLGCPTVIYESELVDFFNNGSVRDGLVVSTVNGVPVEISEQLFAETFELPVDGLADLSEMPKHKIFDARSIVSLSGDPVNLSGRKGQMKIEYRLLCDIMEKAISIKAGVSETAQSASTEGEQIEELDIRGSAVAGHSTVTINERQWFDLPYEDLIARWDAEKEVTTPSDTDEEIEAGRASEPVDRVQTEVSQPESLVEKSADMEKSTADQSVDEFIDADEARSLEDIILSIPVDVPLPSAGVEITKILFGKEIKIPGVDEKACYLATLPQIPVDEKGKEILVEKDHVKGNPAKENFSLICADIDMIVNLRAQVIDDVDQFFNSFSFKKLATMNLERISAKGEEVLIWEETENIHVALARKKYILLKYRAILVSSLICLEEFDLRRSPSEPVDRVQTEVSQPDYLVEKSADMEKSTADQSVDEFIDADEARSLEDIIMSIPADVLLPSVGVEITEIIFGKEIKIPGVDEKACYLATLPQIPVDEKGKEILVEKDHVKGNPAKENFSLICADIDMIVNLRAQVIDDVDQFFNSFSFKKLATMNLERISAKGEEVLIWEETENIHVALARKKYILLKYRAILVSSLICLEELTKEARAHGLSWKKTCCSKIFEGSPHDRGAVIARSNTNTRSSCWIRTMILVNGTWVIESCADKLLSVFSWLPSVDITDFLSSIALERTALRHVQRSFASSVASHIQLLDKQSASSSSSDEPMHFDKDDIPLIDTADIQTSLPVGRTEFVEAIDDLRTLLFSGVAAHGLNVIENFVDVKKELSAQDAKITALDGQIAAIRSEQLEFQAKITADLLSLSTQLGDIVDYIRGGDAKKGEGSSSHRPLPSPVNQGESSGNVVRTTMISQRVIDNAQRYIVERMMTADRERERSRGSRSGSYKRRRF</sequence>
<dbReference type="AlphaFoldDB" id="A0A2Z7CHY5"/>
<feature type="region of interest" description="Disordered" evidence="1">
    <location>
        <begin position="201"/>
        <end position="248"/>
    </location>
</feature>